<dbReference type="STRING" id="312017.Q22A23"/>
<keyword evidence="3" id="KW-1185">Reference proteome</keyword>
<dbReference type="GeneID" id="7835741"/>
<dbReference type="KEGG" id="tet:TTHERM_01289180"/>
<dbReference type="AlphaFoldDB" id="Q22A23"/>
<keyword evidence="1 2" id="KW-0812">Transmembrane</keyword>
<evidence type="ECO:0000313" key="3">
    <source>
        <dbReference type="Proteomes" id="UP000009168"/>
    </source>
</evidence>
<evidence type="ECO:0000256" key="1">
    <source>
        <dbReference type="SAM" id="Phobius"/>
    </source>
</evidence>
<evidence type="ECO:0000313" key="2">
    <source>
        <dbReference type="EMBL" id="EAR82156.1"/>
    </source>
</evidence>
<keyword evidence="1" id="KW-0472">Membrane</keyword>
<dbReference type="HOGENOM" id="CLU_1002819_0_0_1"/>
<feature type="transmembrane region" description="Helical" evidence="1">
    <location>
        <begin position="7"/>
        <end position="25"/>
    </location>
</feature>
<dbReference type="InParanoid" id="Q22A23"/>
<name>Q22A23_TETTS</name>
<dbReference type="EMBL" id="GG662462">
    <property type="protein sequence ID" value="EAR82156.1"/>
    <property type="molecule type" value="Genomic_DNA"/>
</dbReference>
<organism evidence="2 3">
    <name type="scientific">Tetrahymena thermophila (strain SB210)</name>
    <dbReference type="NCBI Taxonomy" id="312017"/>
    <lineage>
        <taxon>Eukaryota</taxon>
        <taxon>Sar</taxon>
        <taxon>Alveolata</taxon>
        <taxon>Ciliophora</taxon>
        <taxon>Intramacronucleata</taxon>
        <taxon>Oligohymenophorea</taxon>
        <taxon>Hymenostomatida</taxon>
        <taxon>Tetrahymenina</taxon>
        <taxon>Tetrahymenidae</taxon>
        <taxon>Tetrahymena</taxon>
    </lineage>
</organism>
<gene>
    <name evidence="2" type="ORF">TTHERM_01289180</name>
</gene>
<reference evidence="3" key="1">
    <citation type="journal article" date="2006" name="PLoS Biol.">
        <title>Macronuclear genome sequence of the ciliate Tetrahymena thermophila, a model eukaryote.</title>
        <authorList>
            <person name="Eisen J.A."/>
            <person name="Coyne R.S."/>
            <person name="Wu M."/>
            <person name="Wu D."/>
            <person name="Thiagarajan M."/>
            <person name="Wortman J.R."/>
            <person name="Badger J.H."/>
            <person name="Ren Q."/>
            <person name="Amedeo P."/>
            <person name="Jones K.M."/>
            <person name="Tallon L.J."/>
            <person name="Delcher A.L."/>
            <person name="Salzberg S.L."/>
            <person name="Silva J.C."/>
            <person name="Haas B.J."/>
            <person name="Majoros W.H."/>
            <person name="Farzad M."/>
            <person name="Carlton J.M."/>
            <person name="Smith R.K. Jr."/>
            <person name="Garg J."/>
            <person name="Pearlman R.E."/>
            <person name="Karrer K.M."/>
            <person name="Sun L."/>
            <person name="Manning G."/>
            <person name="Elde N.C."/>
            <person name="Turkewitz A.P."/>
            <person name="Asai D.J."/>
            <person name="Wilkes D.E."/>
            <person name="Wang Y."/>
            <person name="Cai H."/>
            <person name="Collins K."/>
            <person name="Stewart B.A."/>
            <person name="Lee S.R."/>
            <person name="Wilamowska K."/>
            <person name="Weinberg Z."/>
            <person name="Ruzzo W.L."/>
            <person name="Wloga D."/>
            <person name="Gaertig J."/>
            <person name="Frankel J."/>
            <person name="Tsao C.-C."/>
            <person name="Gorovsky M.A."/>
            <person name="Keeling P.J."/>
            <person name="Waller R.F."/>
            <person name="Patron N.J."/>
            <person name="Cherry J.M."/>
            <person name="Stover N.A."/>
            <person name="Krieger C.J."/>
            <person name="del Toro C."/>
            <person name="Ryder H.F."/>
            <person name="Williamson S.C."/>
            <person name="Barbeau R.A."/>
            <person name="Hamilton E.P."/>
            <person name="Orias E."/>
        </authorList>
    </citation>
    <scope>NUCLEOTIDE SEQUENCE [LARGE SCALE GENOMIC DNA]</scope>
    <source>
        <strain evidence="3">SB210</strain>
    </source>
</reference>
<dbReference type="Proteomes" id="UP000009168">
    <property type="component" value="Unassembled WGS sequence"/>
</dbReference>
<accession>Q22A23</accession>
<dbReference type="RefSeq" id="XP_001029820.1">
    <property type="nucleotide sequence ID" value="XM_001029820.1"/>
</dbReference>
<keyword evidence="1" id="KW-1133">Transmembrane helix</keyword>
<protein>
    <submittedName>
        <fullName evidence="2">Transmembrane protein, putative</fullName>
    </submittedName>
</protein>
<sequence>MEKGSKFLILGSIGLGILGGLYMLFGKNKVRVKLSRDQVVLFLKDLKSQSQSQFITTAKVIQRMISETGGQYKNEVENTAAGYIRSEVQEIFDQKKEAILIKYQIDEQDLAQALESDFKNDDEINKILNEIHEGFENSLKGIEPPMNVKPEVFEILTKDKTYDIVKKIMKLSTKLYLKVFTDLKKEGEKQINLKNPKFLRKIGQLNMRDRKNKLILDEGVNLEPDSPTDILGKVTQKYKDQDIEFAEKLIEVDRQFTYVIEKLGDEITTEEQIDKAFQ</sequence>
<proteinExistence type="predicted"/>